<evidence type="ECO:0000313" key="2">
    <source>
        <dbReference type="Proteomes" id="UP000192468"/>
    </source>
</evidence>
<dbReference type="RefSeq" id="WP_084113997.1">
    <property type="nucleotide sequence ID" value="NZ_FWXH01000002.1"/>
</dbReference>
<protein>
    <submittedName>
        <fullName evidence="1">Uncharacterized protein</fullName>
    </submittedName>
</protein>
<reference evidence="1 2" key="1">
    <citation type="submission" date="2017-04" db="EMBL/GenBank/DDBJ databases">
        <authorList>
            <person name="Afonso C.L."/>
            <person name="Miller P.J."/>
            <person name="Scott M.A."/>
            <person name="Spackman E."/>
            <person name="Goraichik I."/>
            <person name="Dimitrov K.M."/>
            <person name="Suarez D.L."/>
            <person name="Swayne D.E."/>
        </authorList>
    </citation>
    <scope>NUCLEOTIDE SEQUENCE [LARGE SCALE GENOMIC DNA]</scope>
    <source>
        <strain evidence="1 2">DSM 12555</strain>
    </source>
</reference>
<organism evidence="1 2">
    <name type="scientific">Clostridium acidisoli DSM 12555</name>
    <dbReference type="NCBI Taxonomy" id="1121291"/>
    <lineage>
        <taxon>Bacteria</taxon>
        <taxon>Bacillati</taxon>
        <taxon>Bacillota</taxon>
        <taxon>Clostridia</taxon>
        <taxon>Eubacteriales</taxon>
        <taxon>Clostridiaceae</taxon>
        <taxon>Clostridium</taxon>
    </lineage>
</organism>
<dbReference type="OrthoDB" id="3182597at2"/>
<evidence type="ECO:0000313" key="1">
    <source>
        <dbReference type="EMBL" id="SMC19403.1"/>
    </source>
</evidence>
<gene>
    <name evidence="1" type="ORF">SAMN02745134_00820</name>
</gene>
<proteinExistence type="predicted"/>
<dbReference type="EMBL" id="FWXH01000002">
    <property type="protein sequence ID" value="SMC19403.1"/>
    <property type="molecule type" value="Genomic_DNA"/>
</dbReference>
<keyword evidence="2" id="KW-1185">Reference proteome</keyword>
<accession>A0A1W1X6G2</accession>
<sequence length="249" mass="29237">MEKINQKQKELGNEISSKLTEILGKKVEIGFVLGEDKGFIFDIFDDKYDYKKIRLNYLKDIEINLYISYILDALKQEKYEIHEPTAEERYVIDILEETGVENLYIIDGILCNVASEYEIDLSCVDALSYNRPECNIYITSDEEQFYVDLVNEKIEVLGEDISDDEVETITPEFLQKVSEAWNSLNYWCSLEFDDNFIYLYDKEHNKKTKLLAIDDIELIKFKNNEIDIDFDEDENGFDCLSINKYGVTM</sequence>
<dbReference type="AlphaFoldDB" id="A0A1W1X6G2"/>
<name>A0A1W1X6G2_9CLOT</name>
<dbReference type="Proteomes" id="UP000192468">
    <property type="component" value="Unassembled WGS sequence"/>
</dbReference>